<dbReference type="EMBL" id="AMQN01038539">
    <property type="status" value="NOT_ANNOTATED_CDS"/>
    <property type="molecule type" value="Genomic_DNA"/>
</dbReference>
<keyword evidence="3" id="KW-1185">Reference proteome</keyword>
<protein>
    <submittedName>
        <fullName evidence="1 2">Uncharacterized protein</fullName>
    </submittedName>
</protein>
<organism evidence="1">
    <name type="scientific">Capitella teleta</name>
    <name type="common">Polychaete worm</name>
    <dbReference type="NCBI Taxonomy" id="283909"/>
    <lineage>
        <taxon>Eukaryota</taxon>
        <taxon>Metazoa</taxon>
        <taxon>Spiralia</taxon>
        <taxon>Lophotrochozoa</taxon>
        <taxon>Annelida</taxon>
        <taxon>Polychaeta</taxon>
        <taxon>Sedentaria</taxon>
        <taxon>Scolecida</taxon>
        <taxon>Capitellidae</taxon>
        <taxon>Capitella</taxon>
    </lineage>
</organism>
<dbReference type="EnsemblMetazoa" id="CapteT202824">
    <property type="protein sequence ID" value="CapteP202824"/>
    <property type="gene ID" value="CapteG202824"/>
</dbReference>
<evidence type="ECO:0000313" key="2">
    <source>
        <dbReference type="EnsemblMetazoa" id="CapteP202824"/>
    </source>
</evidence>
<dbReference type="EMBL" id="KB294346">
    <property type="protein sequence ID" value="ELU14726.1"/>
    <property type="molecule type" value="Genomic_DNA"/>
</dbReference>
<reference evidence="3" key="1">
    <citation type="submission" date="2012-12" db="EMBL/GenBank/DDBJ databases">
        <authorList>
            <person name="Hellsten U."/>
            <person name="Grimwood J."/>
            <person name="Chapman J.A."/>
            <person name="Shapiro H."/>
            <person name="Aerts A."/>
            <person name="Otillar R.P."/>
            <person name="Terry A.Y."/>
            <person name="Boore J.L."/>
            <person name="Simakov O."/>
            <person name="Marletaz F."/>
            <person name="Cho S.-J."/>
            <person name="Edsinger-Gonzales E."/>
            <person name="Havlak P."/>
            <person name="Kuo D.-H."/>
            <person name="Larsson T."/>
            <person name="Lv J."/>
            <person name="Arendt D."/>
            <person name="Savage R."/>
            <person name="Osoegawa K."/>
            <person name="de Jong P."/>
            <person name="Lindberg D.R."/>
            <person name="Seaver E.C."/>
            <person name="Weisblat D.A."/>
            <person name="Putnam N.H."/>
            <person name="Grigoriev I.V."/>
            <person name="Rokhsar D.S."/>
        </authorList>
    </citation>
    <scope>NUCLEOTIDE SEQUENCE</scope>
    <source>
        <strain evidence="3">I ESC-2004</strain>
    </source>
</reference>
<sequence>MTRQYRPQLDWTPDAKLPTRFAAWKSEIEDEVLLFEVEDKPSKYICNFVKVCSGERGKAILRESNAHKEEKDYQVIIKALEQKVKPFNEELSASSKYFYLRQGNATLVDFFNYLNLYHVAGVVEESDVDDKNAQPRTPNAT</sequence>
<evidence type="ECO:0000313" key="1">
    <source>
        <dbReference type="EMBL" id="ELU14726.1"/>
    </source>
</evidence>
<dbReference type="AlphaFoldDB" id="R7VEM0"/>
<reference evidence="1 3" key="2">
    <citation type="journal article" date="2013" name="Nature">
        <title>Insights into bilaterian evolution from three spiralian genomes.</title>
        <authorList>
            <person name="Simakov O."/>
            <person name="Marletaz F."/>
            <person name="Cho S.J."/>
            <person name="Edsinger-Gonzales E."/>
            <person name="Havlak P."/>
            <person name="Hellsten U."/>
            <person name="Kuo D.H."/>
            <person name="Larsson T."/>
            <person name="Lv J."/>
            <person name="Arendt D."/>
            <person name="Savage R."/>
            <person name="Osoegawa K."/>
            <person name="de Jong P."/>
            <person name="Grimwood J."/>
            <person name="Chapman J.A."/>
            <person name="Shapiro H."/>
            <person name="Aerts A."/>
            <person name="Otillar R.P."/>
            <person name="Terry A.Y."/>
            <person name="Boore J.L."/>
            <person name="Grigoriev I.V."/>
            <person name="Lindberg D.R."/>
            <person name="Seaver E.C."/>
            <person name="Weisblat D.A."/>
            <person name="Putnam N.H."/>
            <person name="Rokhsar D.S."/>
        </authorList>
    </citation>
    <scope>NUCLEOTIDE SEQUENCE</scope>
    <source>
        <strain evidence="1 3">I ESC-2004</strain>
    </source>
</reference>
<dbReference type="HOGENOM" id="CLU_081677_3_0_1"/>
<reference evidence="2" key="3">
    <citation type="submission" date="2015-06" db="UniProtKB">
        <authorList>
            <consortium name="EnsemblMetazoa"/>
        </authorList>
    </citation>
    <scope>IDENTIFICATION</scope>
</reference>
<gene>
    <name evidence="1" type="ORF">CAPTEDRAFT_202824</name>
</gene>
<proteinExistence type="predicted"/>
<name>R7VEM0_CAPTE</name>
<evidence type="ECO:0000313" key="3">
    <source>
        <dbReference type="Proteomes" id="UP000014760"/>
    </source>
</evidence>
<accession>R7VEM0</accession>
<feature type="non-terminal residue" evidence="1">
    <location>
        <position position="141"/>
    </location>
</feature>
<dbReference type="Proteomes" id="UP000014760">
    <property type="component" value="Unassembled WGS sequence"/>
</dbReference>